<dbReference type="RefSeq" id="WP_274703000.1">
    <property type="nucleotide sequence ID" value="NZ_JAQSVD010000014.1"/>
</dbReference>
<organism evidence="1 2">
    <name type="scientific">Eubacterium limosum</name>
    <dbReference type="NCBI Taxonomy" id="1736"/>
    <lineage>
        <taxon>Bacteria</taxon>
        <taxon>Bacillati</taxon>
        <taxon>Bacillota</taxon>
        <taxon>Clostridia</taxon>
        <taxon>Eubacteriales</taxon>
        <taxon>Eubacteriaceae</taxon>
        <taxon>Eubacterium</taxon>
    </lineage>
</organism>
<reference evidence="1 2" key="1">
    <citation type="submission" date="2023-02" db="EMBL/GenBank/DDBJ databases">
        <title>Comparative genome analysis of Eubacterium limosum species.</title>
        <authorList>
            <person name="Bak J.E."/>
        </authorList>
    </citation>
    <scope>NUCLEOTIDE SEQUENCE [LARGE SCALE GENOMIC DNA]</scope>
    <source>
        <strain evidence="1 2">KGMB01548</strain>
    </source>
</reference>
<accession>A0ABT5UTV0</accession>
<protein>
    <recommendedName>
        <fullName evidence="3">Phage protein</fullName>
    </recommendedName>
</protein>
<sequence length="55" mass="6359">MTIEEKIKKRKEECEGKVQAMLNCHKRGGKLNKAEGLAYDLLLDEISWLEKLLGR</sequence>
<comment type="caution">
    <text evidence="1">The sequence shown here is derived from an EMBL/GenBank/DDBJ whole genome shotgun (WGS) entry which is preliminary data.</text>
</comment>
<name>A0ABT5UTV0_EUBLI</name>
<gene>
    <name evidence="1" type="ORF">PTZ04_18835</name>
</gene>
<evidence type="ECO:0000313" key="1">
    <source>
        <dbReference type="EMBL" id="MDE1472316.1"/>
    </source>
</evidence>
<evidence type="ECO:0008006" key="3">
    <source>
        <dbReference type="Google" id="ProtNLM"/>
    </source>
</evidence>
<evidence type="ECO:0000313" key="2">
    <source>
        <dbReference type="Proteomes" id="UP001215087"/>
    </source>
</evidence>
<proteinExistence type="predicted"/>
<dbReference type="Proteomes" id="UP001215087">
    <property type="component" value="Unassembled WGS sequence"/>
</dbReference>
<dbReference type="EMBL" id="JAQSVD010000014">
    <property type="protein sequence ID" value="MDE1472316.1"/>
    <property type="molecule type" value="Genomic_DNA"/>
</dbReference>
<keyword evidence="2" id="KW-1185">Reference proteome</keyword>